<accession>A0A834W7X4</accession>
<dbReference type="Proteomes" id="UP000634136">
    <property type="component" value="Unassembled WGS sequence"/>
</dbReference>
<protein>
    <submittedName>
        <fullName evidence="1">Uncharacterized protein</fullName>
    </submittedName>
</protein>
<organism evidence="1 2">
    <name type="scientific">Senna tora</name>
    <dbReference type="NCBI Taxonomy" id="362788"/>
    <lineage>
        <taxon>Eukaryota</taxon>
        <taxon>Viridiplantae</taxon>
        <taxon>Streptophyta</taxon>
        <taxon>Embryophyta</taxon>
        <taxon>Tracheophyta</taxon>
        <taxon>Spermatophyta</taxon>
        <taxon>Magnoliopsida</taxon>
        <taxon>eudicotyledons</taxon>
        <taxon>Gunneridae</taxon>
        <taxon>Pentapetalae</taxon>
        <taxon>rosids</taxon>
        <taxon>fabids</taxon>
        <taxon>Fabales</taxon>
        <taxon>Fabaceae</taxon>
        <taxon>Caesalpinioideae</taxon>
        <taxon>Cassia clade</taxon>
        <taxon>Senna</taxon>
    </lineage>
</organism>
<name>A0A834W7X4_9FABA</name>
<reference evidence="1" key="1">
    <citation type="submission" date="2020-09" db="EMBL/GenBank/DDBJ databases">
        <title>Genome-Enabled Discovery of Anthraquinone Biosynthesis in Senna tora.</title>
        <authorList>
            <person name="Kang S.-H."/>
            <person name="Pandey R.P."/>
            <person name="Lee C.-M."/>
            <person name="Sim J.-S."/>
            <person name="Jeong J.-T."/>
            <person name="Choi B.-S."/>
            <person name="Jung M."/>
            <person name="Ginzburg D."/>
            <person name="Zhao K."/>
            <person name="Won S.Y."/>
            <person name="Oh T.-J."/>
            <person name="Yu Y."/>
            <person name="Kim N.-H."/>
            <person name="Lee O.R."/>
            <person name="Lee T.-H."/>
            <person name="Bashyal P."/>
            <person name="Kim T.-S."/>
            <person name="Lee W.-H."/>
            <person name="Kawkins C."/>
            <person name="Kim C.-K."/>
            <person name="Kim J.S."/>
            <person name="Ahn B.O."/>
            <person name="Rhee S.Y."/>
            <person name="Sohng J.K."/>
        </authorList>
    </citation>
    <scope>NUCLEOTIDE SEQUENCE</scope>
    <source>
        <tissue evidence="1">Leaf</tissue>
    </source>
</reference>
<dbReference type="AlphaFoldDB" id="A0A834W7X4"/>
<dbReference type="EMBL" id="JAAIUW010000010">
    <property type="protein sequence ID" value="KAF7812437.1"/>
    <property type="molecule type" value="Genomic_DNA"/>
</dbReference>
<keyword evidence="2" id="KW-1185">Reference proteome</keyword>
<evidence type="ECO:0000313" key="1">
    <source>
        <dbReference type="EMBL" id="KAF7812437.1"/>
    </source>
</evidence>
<proteinExistence type="predicted"/>
<sequence length="59" mass="6907">MALKACEVISKHILNRKLQLNHNRIQEVPVKCVVAQVSQIDRFMLYLGIRVDLMLEWDS</sequence>
<gene>
    <name evidence="1" type="ORF">G2W53_033413</name>
</gene>
<evidence type="ECO:0000313" key="2">
    <source>
        <dbReference type="Proteomes" id="UP000634136"/>
    </source>
</evidence>
<comment type="caution">
    <text evidence="1">The sequence shown here is derived from an EMBL/GenBank/DDBJ whole genome shotgun (WGS) entry which is preliminary data.</text>
</comment>